<feature type="transmembrane region" description="Helical" evidence="3">
    <location>
        <begin position="232"/>
        <end position="253"/>
    </location>
</feature>
<keyword evidence="3" id="KW-0472">Membrane</keyword>
<reference evidence="5" key="1">
    <citation type="journal article" date="2020" name="Stud. Mycol.">
        <title>101 Dothideomycetes genomes: a test case for predicting lifestyles and emergence of pathogens.</title>
        <authorList>
            <person name="Haridas S."/>
            <person name="Albert R."/>
            <person name="Binder M."/>
            <person name="Bloem J."/>
            <person name="Labutti K."/>
            <person name="Salamov A."/>
            <person name="Andreopoulos B."/>
            <person name="Baker S."/>
            <person name="Barry K."/>
            <person name="Bills G."/>
            <person name="Bluhm B."/>
            <person name="Cannon C."/>
            <person name="Castanera R."/>
            <person name="Culley D."/>
            <person name="Daum C."/>
            <person name="Ezra D."/>
            <person name="Gonzalez J."/>
            <person name="Henrissat B."/>
            <person name="Kuo A."/>
            <person name="Liang C."/>
            <person name="Lipzen A."/>
            <person name="Lutzoni F."/>
            <person name="Magnuson J."/>
            <person name="Mondo S."/>
            <person name="Nolan M."/>
            <person name="Ohm R."/>
            <person name="Pangilinan J."/>
            <person name="Park H.-J."/>
            <person name="Ramirez L."/>
            <person name="Alfaro M."/>
            <person name="Sun H."/>
            <person name="Tritt A."/>
            <person name="Yoshinaga Y."/>
            <person name="Zwiers L.-H."/>
            <person name="Turgeon B."/>
            <person name="Goodwin S."/>
            <person name="Spatafora J."/>
            <person name="Crous P."/>
            <person name="Grigoriev I."/>
        </authorList>
    </citation>
    <scope>NUCLEOTIDE SEQUENCE</scope>
    <source>
        <strain evidence="5">CBS 121167</strain>
    </source>
</reference>
<evidence type="ECO:0000313" key="5">
    <source>
        <dbReference type="EMBL" id="KAF2143089.1"/>
    </source>
</evidence>
<dbReference type="PANTHER" id="PTHR34502:SF4">
    <property type="entry name" value="DUF6594 DOMAIN-CONTAINING PROTEIN"/>
    <property type="match status" value="1"/>
</dbReference>
<proteinExistence type="predicted"/>
<sequence length="313" mass="36255">MGLSTLQHTTQNPSYRGPTRAEKRKRPYIFMGYPALSKFLASDDDAFVIRRYGALHARTILMLQEKIRQLEHELAESDRSHITIPVGKGYEDLEHMAVTGSFAKDRELYGGRRWEIMHELAELLEKYDRLVLYYSKLKEKPKMPRRIIRNVQSWFSDYPTAIESAEQEFINKEKDLIALVDRPKTPLRRFLESFSWFNRLCCWRVKQKAQDEYTFEFEDPGSHYYNDSLIDYTVTLIVLLLGLGMLLGPAWWLNAATSSTQRLTIICIFVPLFMILLVLVTAVKPFETVAATSAYAAVLMVFMQMGAVSQQSQ</sequence>
<feature type="region of interest" description="Disordered" evidence="2">
    <location>
        <begin position="1"/>
        <end position="21"/>
    </location>
</feature>
<name>A0A6A6BG10_9PEZI</name>
<evidence type="ECO:0000313" key="6">
    <source>
        <dbReference type="Proteomes" id="UP000799438"/>
    </source>
</evidence>
<dbReference type="RefSeq" id="XP_033398801.1">
    <property type="nucleotide sequence ID" value="XM_033536800.1"/>
</dbReference>
<organism evidence="5 6">
    <name type="scientific">Aplosporella prunicola CBS 121167</name>
    <dbReference type="NCBI Taxonomy" id="1176127"/>
    <lineage>
        <taxon>Eukaryota</taxon>
        <taxon>Fungi</taxon>
        <taxon>Dikarya</taxon>
        <taxon>Ascomycota</taxon>
        <taxon>Pezizomycotina</taxon>
        <taxon>Dothideomycetes</taxon>
        <taxon>Dothideomycetes incertae sedis</taxon>
        <taxon>Botryosphaeriales</taxon>
        <taxon>Aplosporellaceae</taxon>
        <taxon>Aplosporella</taxon>
    </lineage>
</organism>
<evidence type="ECO:0000256" key="1">
    <source>
        <dbReference type="SAM" id="Coils"/>
    </source>
</evidence>
<keyword evidence="3" id="KW-1133">Transmembrane helix</keyword>
<accession>A0A6A6BG10</accession>
<gene>
    <name evidence="5" type="ORF">K452DRAFT_226033</name>
</gene>
<feature type="compositionally biased region" description="Polar residues" evidence="2">
    <location>
        <begin position="1"/>
        <end position="14"/>
    </location>
</feature>
<dbReference type="AlphaFoldDB" id="A0A6A6BG10"/>
<keyword evidence="3" id="KW-0812">Transmembrane</keyword>
<evidence type="ECO:0000259" key="4">
    <source>
        <dbReference type="Pfam" id="PF20237"/>
    </source>
</evidence>
<dbReference type="Pfam" id="PF20237">
    <property type="entry name" value="DUF6594"/>
    <property type="match status" value="1"/>
</dbReference>
<dbReference type="OrthoDB" id="5416037at2759"/>
<dbReference type="GeneID" id="54294296"/>
<dbReference type="PANTHER" id="PTHR34502">
    <property type="entry name" value="DUF6594 DOMAIN-CONTAINING PROTEIN-RELATED"/>
    <property type="match status" value="1"/>
</dbReference>
<feature type="coiled-coil region" evidence="1">
    <location>
        <begin position="120"/>
        <end position="182"/>
    </location>
</feature>
<feature type="transmembrane region" description="Helical" evidence="3">
    <location>
        <begin position="289"/>
        <end position="308"/>
    </location>
</feature>
<dbReference type="InterPro" id="IPR046529">
    <property type="entry name" value="DUF6594"/>
</dbReference>
<protein>
    <recommendedName>
        <fullName evidence="4">DUF6594 domain-containing protein</fullName>
    </recommendedName>
</protein>
<keyword evidence="6" id="KW-1185">Reference proteome</keyword>
<feature type="transmembrane region" description="Helical" evidence="3">
    <location>
        <begin position="265"/>
        <end position="283"/>
    </location>
</feature>
<evidence type="ECO:0000256" key="3">
    <source>
        <dbReference type="SAM" id="Phobius"/>
    </source>
</evidence>
<keyword evidence="1" id="KW-0175">Coiled coil</keyword>
<dbReference type="Proteomes" id="UP000799438">
    <property type="component" value="Unassembled WGS sequence"/>
</dbReference>
<evidence type="ECO:0000256" key="2">
    <source>
        <dbReference type="SAM" id="MobiDB-lite"/>
    </source>
</evidence>
<feature type="domain" description="DUF6594" evidence="4">
    <location>
        <begin position="33"/>
        <end position="300"/>
    </location>
</feature>
<dbReference type="EMBL" id="ML995483">
    <property type="protein sequence ID" value="KAF2143089.1"/>
    <property type="molecule type" value="Genomic_DNA"/>
</dbReference>